<dbReference type="SUPFAM" id="SSF51161">
    <property type="entry name" value="Trimeric LpxA-like enzymes"/>
    <property type="match status" value="1"/>
</dbReference>
<evidence type="ECO:0000313" key="1">
    <source>
        <dbReference type="EMBL" id="SET81172.1"/>
    </source>
</evidence>
<dbReference type="RefSeq" id="WP_091854488.1">
    <property type="nucleotide sequence ID" value="NZ_FOHZ01000026.1"/>
</dbReference>
<dbReference type="InterPro" id="IPR050484">
    <property type="entry name" value="Transf_Hexapept/Carb_Anhydrase"/>
</dbReference>
<dbReference type="AlphaFoldDB" id="A0A1I0HE48"/>
<dbReference type="PANTHER" id="PTHR13061">
    <property type="entry name" value="DYNACTIN SUBUNIT P25"/>
    <property type="match status" value="1"/>
</dbReference>
<dbReference type="InterPro" id="IPR001451">
    <property type="entry name" value="Hexapep"/>
</dbReference>
<name>A0A1I0HE48_9GAMM</name>
<evidence type="ECO:0000313" key="2">
    <source>
        <dbReference type="Proteomes" id="UP000198762"/>
    </source>
</evidence>
<dbReference type="Proteomes" id="UP000198762">
    <property type="component" value="Unassembled WGS sequence"/>
</dbReference>
<organism evidence="1 2">
    <name type="scientific">Marinobacter segnicrescens</name>
    <dbReference type="NCBI Taxonomy" id="430453"/>
    <lineage>
        <taxon>Bacteria</taxon>
        <taxon>Pseudomonadati</taxon>
        <taxon>Pseudomonadota</taxon>
        <taxon>Gammaproteobacteria</taxon>
        <taxon>Pseudomonadales</taxon>
        <taxon>Marinobacteraceae</taxon>
        <taxon>Marinobacter</taxon>
    </lineage>
</organism>
<dbReference type="STRING" id="430453.SAMN04487962_12631"/>
<dbReference type="InterPro" id="IPR011004">
    <property type="entry name" value="Trimer_LpxA-like_sf"/>
</dbReference>
<dbReference type="PANTHER" id="PTHR13061:SF29">
    <property type="entry name" value="GAMMA CARBONIC ANHYDRASE-LIKE 1, MITOCHONDRIAL-RELATED"/>
    <property type="match status" value="1"/>
</dbReference>
<gene>
    <name evidence="1" type="ORF">SAMN04487962_12631</name>
</gene>
<dbReference type="InterPro" id="IPR047324">
    <property type="entry name" value="LbH_gamma_CA-like"/>
</dbReference>
<dbReference type="EMBL" id="FOHZ01000026">
    <property type="protein sequence ID" value="SET81172.1"/>
    <property type="molecule type" value="Genomic_DNA"/>
</dbReference>
<keyword evidence="1" id="KW-0808">Transferase</keyword>
<dbReference type="Gene3D" id="2.160.10.10">
    <property type="entry name" value="Hexapeptide repeat proteins"/>
    <property type="match status" value="1"/>
</dbReference>
<sequence>MLYELAERKPELVGEGQFIAANATVIGSVALHERSSIWFNVVIRGDNDLITIGPESNVQDGSVLHTDSGIRLTLGRGVTVGHKAMLHGCEIGDYSLIGINAVVLNGARIGKHCLIGANTLIPEGMEVPDGSLVIGAPGRVKRELGENQKKMLELSAAHYVQNAVRYMNSLKPFDPENGQG</sequence>
<protein>
    <submittedName>
        <fullName evidence="1">Carbonic anhydrase or acetyltransferase, isoleucine patch superfamily</fullName>
    </submittedName>
</protein>
<proteinExistence type="predicted"/>
<dbReference type="CDD" id="cd04645">
    <property type="entry name" value="LbH_gamma_CA_like"/>
    <property type="match status" value="1"/>
</dbReference>
<dbReference type="GO" id="GO:0016740">
    <property type="term" value="F:transferase activity"/>
    <property type="evidence" value="ECO:0007669"/>
    <property type="project" value="UniProtKB-KW"/>
</dbReference>
<reference evidence="2" key="1">
    <citation type="submission" date="2016-10" db="EMBL/GenBank/DDBJ databases">
        <authorList>
            <person name="Varghese N."/>
            <person name="Submissions S."/>
        </authorList>
    </citation>
    <scope>NUCLEOTIDE SEQUENCE [LARGE SCALE GENOMIC DNA]</scope>
    <source>
        <strain evidence="2">CGMCC 1.6489</strain>
    </source>
</reference>
<dbReference type="OrthoDB" id="9803036at2"/>
<accession>A0A1I0HE48</accession>
<dbReference type="Pfam" id="PF00132">
    <property type="entry name" value="Hexapep"/>
    <property type="match status" value="1"/>
</dbReference>
<keyword evidence="2" id="KW-1185">Reference proteome</keyword>